<dbReference type="EMBL" id="BMAT01002989">
    <property type="protein sequence ID" value="GFS18248.1"/>
    <property type="molecule type" value="Genomic_DNA"/>
</dbReference>
<feature type="domain" description="Ig-like" evidence="2">
    <location>
        <begin position="50"/>
        <end position="145"/>
    </location>
</feature>
<proteinExistence type="predicted"/>
<feature type="compositionally biased region" description="Basic and acidic residues" evidence="1">
    <location>
        <begin position="181"/>
        <end position="223"/>
    </location>
</feature>
<reference evidence="3 4" key="1">
    <citation type="journal article" date="2021" name="Elife">
        <title>Chloroplast acquisition without the gene transfer in kleptoplastic sea slugs, Plakobranchus ocellatus.</title>
        <authorList>
            <person name="Maeda T."/>
            <person name="Takahashi S."/>
            <person name="Yoshida T."/>
            <person name="Shimamura S."/>
            <person name="Takaki Y."/>
            <person name="Nagai Y."/>
            <person name="Toyoda A."/>
            <person name="Suzuki Y."/>
            <person name="Arimoto A."/>
            <person name="Ishii H."/>
            <person name="Satoh N."/>
            <person name="Nishiyama T."/>
            <person name="Hasebe M."/>
            <person name="Maruyama T."/>
            <person name="Minagawa J."/>
            <person name="Obokata J."/>
            <person name="Shigenobu S."/>
        </authorList>
    </citation>
    <scope>NUCLEOTIDE SEQUENCE [LARGE SCALE GENOMIC DNA]</scope>
</reference>
<feature type="region of interest" description="Disordered" evidence="1">
    <location>
        <begin position="147"/>
        <end position="250"/>
    </location>
</feature>
<keyword evidence="4" id="KW-1185">Reference proteome</keyword>
<dbReference type="AlphaFoldDB" id="A0AAV4J993"/>
<accession>A0AAV4J993</accession>
<sequence length="278" mass="31270">MVQTEIGQGGEVLIIHNVTRNCGDTYECRVDNGVPPAVSKAIHVNVEFPPEVVVPRPMRIGQVAGKETILECTIYAEPQGMTAWRRDGQILRDGPKYEADMMEDVVNKAVILTLRIRELEPEDFGYYQCTGSNYLGSDQENMLVYRIEPPPTPSTTTTTTTVPVPVIHGGRDNNVAYNGKNTDRWTVRGRQNGDSRNRYEDPHHDTDQSESNYYDKQKMDRQGKSPSSHQEGKTSRSKGNDDTWSVFGPKDASSRWTPQTWVLVSVTALSFFASCLYF</sequence>
<evidence type="ECO:0000313" key="4">
    <source>
        <dbReference type="Proteomes" id="UP000762676"/>
    </source>
</evidence>
<dbReference type="SUPFAM" id="SSF48726">
    <property type="entry name" value="Immunoglobulin"/>
    <property type="match status" value="2"/>
</dbReference>
<comment type="caution">
    <text evidence="3">The sequence shown here is derived from an EMBL/GenBank/DDBJ whole genome shotgun (WGS) entry which is preliminary data.</text>
</comment>
<dbReference type="GO" id="GO:0050808">
    <property type="term" value="P:synapse organization"/>
    <property type="evidence" value="ECO:0007669"/>
    <property type="project" value="TreeGrafter"/>
</dbReference>
<feature type="compositionally biased region" description="Basic and acidic residues" evidence="1">
    <location>
        <begin position="230"/>
        <end position="241"/>
    </location>
</feature>
<dbReference type="Gene3D" id="2.60.40.10">
    <property type="entry name" value="Immunoglobulins"/>
    <property type="match status" value="2"/>
</dbReference>
<dbReference type="Pfam" id="PF07679">
    <property type="entry name" value="I-set"/>
    <property type="match status" value="1"/>
</dbReference>
<name>A0AAV4J993_9GAST</name>
<evidence type="ECO:0000313" key="3">
    <source>
        <dbReference type="EMBL" id="GFS18248.1"/>
    </source>
</evidence>
<dbReference type="GO" id="GO:0008046">
    <property type="term" value="F:axon guidance receptor activity"/>
    <property type="evidence" value="ECO:0007669"/>
    <property type="project" value="TreeGrafter"/>
</dbReference>
<dbReference type="PROSITE" id="PS50835">
    <property type="entry name" value="IG_LIKE"/>
    <property type="match status" value="1"/>
</dbReference>
<dbReference type="GO" id="GO:0007156">
    <property type="term" value="P:homophilic cell adhesion via plasma membrane adhesion molecules"/>
    <property type="evidence" value="ECO:0007669"/>
    <property type="project" value="TreeGrafter"/>
</dbReference>
<gene>
    <name evidence="3" type="ORF">ElyMa_001516500</name>
</gene>
<dbReference type="InterPro" id="IPR007110">
    <property type="entry name" value="Ig-like_dom"/>
</dbReference>
<dbReference type="InterPro" id="IPR013783">
    <property type="entry name" value="Ig-like_fold"/>
</dbReference>
<dbReference type="InterPro" id="IPR013098">
    <property type="entry name" value="Ig_I-set"/>
</dbReference>
<dbReference type="PANTHER" id="PTHR45080:SF33">
    <property type="entry name" value="IG-LIKE DOMAIN-CONTAINING PROTEIN"/>
    <property type="match status" value="1"/>
</dbReference>
<dbReference type="Proteomes" id="UP000762676">
    <property type="component" value="Unassembled WGS sequence"/>
</dbReference>
<protein>
    <submittedName>
        <fullName evidence="3">MAM domain-containing glycosylphosphatidylinositol anchor protein 1</fullName>
    </submittedName>
</protein>
<dbReference type="PANTHER" id="PTHR45080">
    <property type="entry name" value="CONTACTIN 5"/>
    <property type="match status" value="1"/>
</dbReference>
<feature type="compositionally biased region" description="Low complexity" evidence="1">
    <location>
        <begin position="154"/>
        <end position="166"/>
    </location>
</feature>
<evidence type="ECO:0000259" key="2">
    <source>
        <dbReference type="PROSITE" id="PS50835"/>
    </source>
</evidence>
<dbReference type="GO" id="GO:0030424">
    <property type="term" value="C:axon"/>
    <property type="evidence" value="ECO:0007669"/>
    <property type="project" value="TreeGrafter"/>
</dbReference>
<evidence type="ECO:0000256" key="1">
    <source>
        <dbReference type="SAM" id="MobiDB-lite"/>
    </source>
</evidence>
<organism evidence="3 4">
    <name type="scientific">Elysia marginata</name>
    <dbReference type="NCBI Taxonomy" id="1093978"/>
    <lineage>
        <taxon>Eukaryota</taxon>
        <taxon>Metazoa</taxon>
        <taxon>Spiralia</taxon>
        <taxon>Lophotrochozoa</taxon>
        <taxon>Mollusca</taxon>
        <taxon>Gastropoda</taxon>
        <taxon>Heterobranchia</taxon>
        <taxon>Euthyneura</taxon>
        <taxon>Panpulmonata</taxon>
        <taxon>Sacoglossa</taxon>
        <taxon>Placobranchoidea</taxon>
        <taxon>Plakobranchidae</taxon>
        <taxon>Elysia</taxon>
    </lineage>
</organism>
<dbReference type="InterPro" id="IPR036179">
    <property type="entry name" value="Ig-like_dom_sf"/>
</dbReference>
<dbReference type="GO" id="GO:0043025">
    <property type="term" value="C:neuronal cell body"/>
    <property type="evidence" value="ECO:0007669"/>
    <property type="project" value="TreeGrafter"/>
</dbReference>
<dbReference type="InterPro" id="IPR050958">
    <property type="entry name" value="Cell_Adh-Cytoskel_Orgn"/>
</dbReference>
<dbReference type="GO" id="GO:0005886">
    <property type="term" value="C:plasma membrane"/>
    <property type="evidence" value="ECO:0007669"/>
    <property type="project" value="TreeGrafter"/>
</dbReference>